<dbReference type="CDD" id="cd00056">
    <property type="entry name" value="ENDO3c"/>
    <property type="match status" value="1"/>
</dbReference>
<dbReference type="PANTHER" id="PTHR43003">
    <property type="entry name" value="DNA-3-METHYLADENINE GLYCOSYLASE"/>
    <property type="match status" value="1"/>
</dbReference>
<evidence type="ECO:0000313" key="8">
    <source>
        <dbReference type="Proteomes" id="UP000184536"/>
    </source>
</evidence>
<accession>A0A1M6FPW2</accession>
<dbReference type="InterPro" id="IPR011257">
    <property type="entry name" value="DNA_glycosylase"/>
</dbReference>
<dbReference type="GO" id="GO:0032993">
    <property type="term" value="C:protein-DNA complex"/>
    <property type="evidence" value="ECO:0007669"/>
    <property type="project" value="TreeGrafter"/>
</dbReference>
<gene>
    <name evidence="7" type="ORF">SAMN02745975_01045</name>
</gene>
<dbReference type="GO" id="GO:0006285">
    <property type="term" value="P:base-excision repair, AP site formation"/>
    <property type="evidence" value="ECO:0007669"/>
    <property type="project" value="TreeGrafter"/>
</dbReference>
<evidence type="ECO:0000256" key="4">
    <source>
        <dbReference type="ARBA" id="ARBA00022763"/>
    </source>
</evidence>
<keyword evidence="8" id="KW-1185">Reference proteome</keyword>
<organism evidence="7 8">
    <name type="scientific">Geosporobacter subterraneus DSM 17957</name>
    <dbReference type="NCBI Taxonomy" id="1121919"/>
    <lineage>
        <taxon>Bacteria</taxon>
        <taxon>Bacillati</taxon>
        <taxon>Bacillota</taxon>
        <taxon>Clostridia</taxon>
        <taxon>Peptostreptococcales</taxon>
        <taxon>Thermotaleaceae</taxon>
        <taxon>Geosporobacter</taxon>
    </lineage>
</organism>
<evidence type="ECO:0000256" key="2">
    <source>
        <dbReference type="ARBA" id="ARBA00010817"/>
    </source>
</evidence>
<dbReference type="SMART" id="SM00478">
    <property type="entry name" value="ENDO3c"/>
    <property type="match status" value="1"/>
</dbReference>
<protein>
    <recommendedName>
        <fullName evidence="3">DNA-3-methyladenine glycosylase II</fullName>
        <ecNumber evidence="3">3.2.2.21</ecNumber>
    </recommendedName>
</protein>
<dbReference type="InterPro" id="IPR051912">
    <property type="entry name" value="Alkylbase_DNA_Glycosylase/TA"/>
</dbReference>
<dbReference type="GO" id="GO:0006307">
    <property type="term" value="P:DNA alkylation repair"/>
    <property type="evidence" value="ECO:0007669"/>
    <property type="project" value="TreeGrafter"/>
</dbReference>
<evidence type="ECO:0000313" key="7">
    <source>
        <dbReference type="EMBL" id="SHI99704.1"/>
    </source>
</evidence>
<dbReference type="GO" id="GO:0008725">
    <property type="term" value="F:DNA-3-methyladenine glycosylase activity"/>
    <property type="evidence" value="ECO:0007669"/>
    <property type="project" value="TreeGrafter"/>
</dbReference>
<dbReference type="Proteomes" id="UP000184536">
    <property type="component" value="Unassembled WGS sequence"/>
</dbReference>
<reference evidence="8" key="1">
    <citation type="submission" date="2016-11" db="EMBL/GenBank/DDBJ databases">
        <authorList>
            <person name="Varghese N."/>
            <person name="Submissions S."/>
        </authorList>
    </citation>
    <scope>NUCLEOTIDE SEQUENCE [LARGE SCALE GENOMIC DNA]</scope>
    <source>
        <strain evidence="8">DSM 17957</strain>
    </source>
</reference>
<dbReference type="RefSeq" id="WP_110940308.1">
    <property type="nucleotide sequence ID" value="NZ_FQZV01000012.1"/>
</dbReference>
<dbReference type="Pfam" id="PF00730">
    <property type="entry name" value="HhH-GPD"/>
    <property type="match status" value="1"/>
</dbReference>
<keyword evidence="4" id="KW-0227">DNA damage</keyword>
<dbReference type="EMBL" id="FQZV01000012">
    <property type="protein sequence ID" value="SHI99704.1"/>
    <property type="molecule type" value="Genomic_DNA"/>
</dbReference>
<dbReference type="PANTHER" id="PTHR43003:SF5">
    <property type="entry name" value="DNA-3-METHYLADENINE GLYCOSYLASE"/>
    <property type="match status" value="1"/>
</dbReference>
<feature type="domain" description="HhH-GPD" evidence="6">
    <location>
        <begin position="48"/>
        <end position="199"/>
    </location>
</feature>
<evidence type="ECO:0000256" key="5">
    <source>
        <dbReference type="ARBA" id="ARBA00023204"/>
    </source>
</evidence>
<evidence type="ECO:0000256" key="3">
    <source>
        <dbReference type="ARBA" id="ARBA00012000"/>
    </source>
</evidence>
<name>A0A1M6FPW2_9FIRM</name>
<dbReference type="GO" id="GO:0043916">
    <property type="term" value="F:DNA-7-methylguanine glycosylase activity"/>
    <property type="evidence" value="ECO:0007669"/>
    <property type="project" value="TreeGrafter"/>
</dbReference>
<dbReference type="InterPro" id="IPR003265">
    <property type="entry name" value="HhH-GPD_domain"/>
</dbReference>
<evidence type="ECO:0000259" key="6">
    <source>
        <dbReference type="SMART" id="SM00478"/>
    </source>
</evidence>
<dbReference type="Gene3D" id="1.10.340.30">
    <property type="entry name" value="Hypothetical protein, domain 2"/>
    <property type="match status" value="1"/>
</dbReference>
<dbReference type="Gene3D" id="1.10.1670.40">
    <property type="match status" value="1"/>
</dbReference>
<dbReference type="STRING" id="1121919.SAMN02745975_01045"/>
<dbReference type="AlphaFoldDB" id="A0A1M6FPW2"/>
<dbReference type="GO" id="GO:0005737">
    <property type="term" value="C:cytoplasm"/>
    <property type="evidence" value="ECO:0007669"/>
    <property type="project" value="TreeGrafter"/>
</dbReference>
<keyword evidence="5" id="KW-0234">DNA repair</keyword>
<comment type="similarity">
    <text evidence="2">Belongs to the alkylbase DNA glycosidase AlkA family.</text>
</comment>
<proteinExistence type="inferred from homology"/>
<dbReference type="OrthoDB" id="9785929at2"/>
<comment type="catalytic activity">
    <reaction evidence="1">
        <text>Hydrolysis of alkylated DNA, releasing 3-methyladenine, 3-methylguanine, 7-methylguanine and 7-methyladenine.</text>
        <dbReference type="EC" id="3.2.2.21"/>
    </reaction>
</comment>
<sequence length="202" mass="22841">MQIFEYGQKEIDYLKKKDKKLGAAIDKIGMIKREITPDPFTALVSSVVGQQISSKAADTVWNRLCVLLGEITPERISQAEQSEIKGCGMSERKAGYIKGIAEAAISGKVDFSILHTMTDEQIIEKLSSLHGVGVWTAEMILIFSLCRPDVVSYRDLAICRGMMNLYNLKELPKDKFERYRKRYSPYGSVASLYLWELSVMKE</sequence>
<dbReference type="FunFam" id="1.10.340.30:FF:000004">
    <property type="entry name" value="DNA-3-methyladenine glycosylase II"/>
    <property type="match status" value="1"/>
</dbReference>
<dbReference type="SUPFAM" id="SSF48150">
    <property type="entry name" value="DNA-glycosylase"/>
    <property type="match status" value="1"/>
</dbReference>
<dbReference type="GO" id="GO:0032131">
    <property type="term" value="F:alkylated DNA binding"/>
    <property type="evidence" value="ECO:0007669"/>
    <property type="project" value="TreeGrafter"/>
</dbReference>
<dbReference type="EC" id="3.2.2.21" evidence="3"/>
<evidence type="ECO:0000256" key="1">
    <source>
        <dbReference type="ARBA" id="ARBA00000086"/>
    </source>
</evidence>